<feature type="domain" description="Peptidase S33 tripeptidyl aminopeptidase-like C-terminal" evidence="1">
    <location>
        <begin position="226"/>
        <end position="283"/>
    </location>
</feature>
<organism evidence="3 4">
    <name type="scientific">Dyella flagellata</name>
    <dbReference type="NCBI Taxonomy" id="1867833"/>
    <lineage>
        <taxon>Bacteria</taxon>
        <taxon>Pseudomonadati</taxon>
        <taxon>Pseudomonadota</taxon>
        <taxon>Gammaproteobacteria</taxon>
        <taxon>Lysobacterales</taxon>
        <taxon>Rhodanobacteraceae</taxon>
        <taxon>Dyella</taxon>
    </lineage>
</organism>
<evidence type="ECO:0000259" key="1">
    <source>
        <dbReference type="Pfam" id="PF08386"/>
    </source>
</evidence>
<dbReference type="SUPFAM" id="SSF53474">
    <property type="entry name" value="alpha/beta-Hydrolases"/>
    <property type="match status" value="1"/>
</dbReference>
<feature type="domain" description="Serine aminopeptidase S33" evidence="2">
    <location>
        <begin position="74"/>
        <end position="199"/>
    </location>
</feature>
<sequence>MPSYQLHMLRAGMRLLAAIHPGYAATLMDRIWFAAPRRKPRETEQALLNQGSCISFDVHGQRVAAWAWGEDGPTVVLLHGWGGHAGQMSAFVAPLRQAGFRVVAFDAPAHGASANSRHGGRRVTFFEFADALQTVTARESAIVGIIAHSGGCTAVSLALRAGWKAPANIVFVAPFAQPQHAVADFARMLGTTEEVIASFVRKVEHWLGHPWSFLDITTLEDSHKWRRLLVIHDEQDYDVPLAQANALADSWPSAQLVVTRGLGHRRVLRDASVVDRVLAFLCDEPTANAARHTAHTRADLDAAYEALVAYGSGMHAQR</sequence>
<dbReference type="Pfam" id="PF08386">
    <property type="entry name" value="Abhydrolase_4"/>
    <property type="match status" value="1"/>
</dbReference>
<evidence type="ECO:0000259" key="2">
    <source>
        <dbReference type="Pfam" id="PF12146"/>
    </source>
</evidence>
<proteinExistence type="predicted"/>
<dbReference type="InterPro" id="IPR029058">
    <property type="entry name" value="AB_hydrolase_fold"/>
</dbReference>
<accession>A0ABQ5XEY0</accession>
<gene>
    <name evidence="3" type="ORF">GCM10007898_34370</name>
</gene>
<protein>
    <submittedName>
        <fullName evidence="3">Uncharacterized protein</fullName>
    </submittedName>
</protein>
<dbReference type="Pfam" id="PF12146">
    <property type="entry name" value="Hydrolase_4"/>
    <property type="match status" value="1"/>
</dbReference>
<reference evidence="4" key="1">
    <citation type="journal article" date="2019" name="Int. J. Syst. Evol. Microbiol.">
        <title>The Global Catalogue of Microorganisms (GCM) 10K type strain sequencing project: providing services to taxonomists for standard genome sequencing and annotation.</title>
        <authorList>
            <consortium name="The Broad Institute Genomics Platform"/>
            <consortium name="The Broad Institute Genome Sequencing Center for Infectious Disease"/>
            <person name="Wu L."/>
            <person name="Ma J."/>
        </authorList>
    </citation>
    <scope>NUCLEOTIDE SEQUENCE [LARGE SCALE GENOMIC DNA]</scope>
    <source>
        <strain evidence="4">NBRC 111981</strain>
    </source>
</reference>
<dbReference type="Proteomes" id="UP001156627">
    <property type="component" value="Unassembled WGS sequence"/>
</dbReference>
<dbReference type="InterPro" id="IPR022742">
    <property type="entry name" value="Hydrolase_4"/>
</dbReference>
<evidence type="ECO:0000313" key="3">
    <source>
        <dbReference type="EMBL" id="GLQ89862.1"/>
    </source>
</evidence>
<dbReference type="PANTHER" id="PTHR43194:SF2">
    <property type="entry name" value="PEROXISOMAL MEMBRANE PROTEIN LPX1"/>
    <property type="match status" value="1"/>
</dbReference>
<dbReference type="Gene3D" id="3.40.50.1820">
    <property type="entry name" value="alpha/beta hydrolase"/>
    <property type="match status" value="1"/>
</dbReference>
<dbReference type="PANTHER" id="PTHR43194">
    <property type="entry name" value="HYDROLASE ALPHA/BETA FOLD FAMILY"/>
    <property type="match status" value="1"/>
</dbReference>
<name>A0ABQ5XEY0_9GAMM</name>
<keyword evidence="4" id="KW-1185">Reference proteome</keyword>
<dbReference type="InterPro" id="IPR050228">
    <property type="entry name" value="Carboxylesterase_BioH"/>
</dbReference>
<dbReference type="EMBL" id="BSOA01000043">
    <property type="protein sequence ID" value="GLQ89862.1"/>
    <property type="molecule type" value="Genomic_DNA"/>
</dbReference>
<comment type="caution">
    <text evidence="3">The sequence shown here is derived from an EMBL/GenBank/DDBJ whole genome shotgun (WGS) entry which is preliminary data.</text>
</comment>
<dbReference type="InterPro" id="IPR013595">
    <property type="entry name" value="Pept_S33_TAP-like_C"/>
</dbReference>
<evidence type="ECO:0000313" key="4">
    <source>
        <dbReference type="Proteomes" id="UP001156627"/>
    </source>
</evidence>